<evidence type="ECO:0000313" key="3">
    <source>
        <dbReference type="EMBL" id="CAE0278872.1"/>
    </source>
</evidence>
<accession>A0A7S3M299</accession>
<feature type="signal peptide" evidence="2">
    <location>
        <begin position="1"/>
        <end position="20"/>
    </location>
</feature>
<proteinExistence type="predicted"/>
<reference evidence="4" key="1">
    <citation type="submission" date="2021-01" db="EMBL/GenBank/DDBJ databases">
        <authorList>
            <person name="Corre E."/>
            <person name="Pelletier E."/>
            <person name="Niang G."/>
            <person name="Scheremetjew M."/>
            <person name="Finn R."/>
            <person name="Kale V."/>
            <person name="Holt S."/>
            <person name="Cochrane G."/>
            <person name="Meng A."/>
            <person name="Brown T."/>
            <person name="Cohen L."/>
        </authorList>
    </citation>
    <scope>NUCLEOTIDE SEQUENCE</scope>
    <source>
        <strain evidence="4">CCAP 955/1</strain>
    </source>
</reference>
<protein>
    <submittedName>
        <fullName evidence="4">Uncharacterized protein</fullName>
    </submittedName>
</protein>
<feature type="region of interest" description="Disordered" evidence="1">
    <location>
        <begin position="65"/>
        <end position="99"/>
    </location>
</feature>
<organism evidence="4">
    <name type="scientific">Spumella elongata</name>
    <dbReference type="NCBI Taxonomy" id="89044"/>
    <lineage>
        <taxon>Eukaryota</taxon>
        <taxon>Sar</taxon>
        <taxon>Stramenopiles</taxon>
        <taxon>Ochrophyta</taxon>
        <taxon>Chrysophyceae</taxon>
        <taxon>Chromulinales</taxon>
        <taxon>Chromulinaceae</taxon>
        <taxon>Spumella</taxon>
    </lineage>
</organism>
<evidence type="ECO:0000313" key="4">
    <source>
        <dbReference type="EMBL" id="CAE0278873.1"/>
    </source>
</evidence>
<gene>
    <name evidence="3" type="ORF">SELO1098_LOCUS7705</name>
    <name evidence="4" type="ORF">SELO1098_LOCUS7706</name>
</gene>
<dbReference type="EMBL" id="HBIC01015250">
    <property type="protein sequence ID" value="CAE0278872.1"/>
    <property type="molecule type" value="Transcribed_RNA"/>
</dbReference>
<sequence length="99" mass="10676">MPLTLHAITAGLILDARASASLTLLHTLLDAHPVQESLLLALQILTTPLPQSAMRTGGATLLRTRACKKQKHKRRGADDTTAHHRFSGRLGNEDDCSTS</sequence>
<evidence type="ECO:0000256" key="2">
    <source>
        <dbReference type="SAM" id="SignalP"/>
    </source>
</evidence>
<evidence type="ECO:0000256" key="1">
    <source>
        <dbReference type="SAM" id="MobiDB-lite"/>
    </source>
</evidence>
<keyword evidence="2" id="KW-0732">Signal</keyword>
<name>A0A7S3M299_9STRA</name>
<feature type="compositionally biased region" description="Basic residues" evidence="1">
    <location>
        <begin position="65"/>
        <end position="75"/>
    </location>
</feature>
<feature type="chain" id="PRO_5036212175" evidence="2">
    <location>
        <begin position="21"/>
        <end position="99"/>
    </location>
</feature>
<dbReference type="AlphaFoldDB" id="A0A7S3M299"/>
<dbReference type="EMBL" id="HBIC01015251">
    <property type="protein sequence ID" value="CAE0278873.1"/>
    <property type="molecule type" value="Transcribed_RNA"/>
</dbReference>